<proteinExistence type="predicted"/>
<organism evidence="2 3">
    <name type="scientific">Protea cynaroides</name>
    <dbReference type="NCBI Taxonomy" id="273540"/>
    <lineage>
        <taxon>Eukaryota</taxon>
        <taxon>Viridiplantae</taxon>
        <taxon>Streptophyta</taxon>
        <taxon>Embryophyta</taxon>
        <taxon>Tracheophyta</taxon>
        <taxon>Spermatophyta</taxon>
        <taxon>Magnoliopsida</taxon>
        <taxon>Proteales</taxon>
        <taxon>Proteaceae</taxon>
        <taxon>Protea</taxon>
    </lineage>
</organism>
<dbReference type="Proteomes" id="UP001141806">
    <property type="component" value="Unassembled WGS sequence"/>
</dbReference>
<accession>A0A9Q0KLI7</accession>
<feature type="compositionally biased region" description="Basic and acidic residues" evidence="1">
    <location>
        <begin position="18"/>
        <end position="30"/>
    </location>
</feature>
<keyword evidence="3" id="KW-1185">Reference proteome</keyword>
<evidence type="ECO:0000313" key="3">
    <source>
        <dbReference type="Proteomes" id="UP001141806"/>
    </source>
</evidence>
<protein>
    <submittedName>
        <fullName evidence="2">Uncharacterized protein</fullName>
    </submittedName>
</protein>
<gene>
    <name evidence="2" type="ORF">NE237_005535</name>
</gene>
<dbReference type="EMBL" id="JAMYWD010000005">
    <property type="protein sequence ID" value="KAJ4972436.1"/>
    <property type="molecule type" value="Genomic_DNA"/>
</dbReference>
<feature type="region of interest" description="Disordered" evidence="1">
    <location>
        <begin position="1"/>
        <end position="30"/>
    </location>
</feature>
<sequence>MGPGNQIPAITNAAKAKQGTERERLENDSSCKLDQAIDEAVEAHVLDNEDTPIEGVEAHVLDNEDGHQEFLIEAAVFEAVEVHHQGKRRGWFYVDHNILYQL</sequence>
<dbReference type="AlphaFoldDB" id="A0A9Q0KLI7"/>
<evidence type="ECO:0000256" key="1">
    <source>
        <dbReference type="SAM" id="MobiDB-lite"/>
    </source>
</evidence>
<evidence type="ECO:0000313" key="2">
    <source>
        <dbReference type="EMBL" id="KAJ4972436.1"/>
    </source>
</evidence>
<name>A0A9Q0KLI7_9MAGN</name>
<reference evidence="2" key="1">
    <citation type="journal article" date="2023" name="Plant J.">
        <title>The genome of the king protea, Protea cynaroides.</title>
        <authorList>
            <person name="Chang J."/>
            <person name="Duong T.A."/>
            <person name="Schoeman C."/>
            <person name="Ma X."/>
            <person name="Roodt D."/>
            <person name="Barker N."/>
            <person name="Li Z."/>
            <person name="Van de Peer Y."/>
            <person name="Mizrachi E."/>
        </authorList>
    </citation>
    <scope>NUCLEOTIDE SEQUENCE</scope>
    <source>
        <tissue evidence="2">Young leaves</tissue>
    </source>
</reference>
<comment type="caution">
    <text evidence="2">The sequence shown here is derived from an EMBL/GenBank/DDBJ whole genome shotgun (WGS) entry which is preliminary data.</text>
</comment>